<evidence type="ECO:0000259" key="2">
    <source>
        <dbReference type="Pfam" id="PF26395"/>
    </source>
</evidence>
<dbReference type="Pfam" id="PF26395">
    <property type="entry name" value="E2-CBASS"/>
    <property type="match status" value="1"/>
</dbReference>
<protein>
    <recommendedName>
        <fullName evidence="2">Type II CBASS E2 protein domain-containing protein</fullName>
    </recommendedName>
</protein>
<feature type="domain" description="Type II CBASS E2 protein" evidence="2">
    <location>
        <begin position="15"/>
        <end position="150"/>
    </location>
</feature>
<feature type="region of interest" description="Disordered" evidence="1">
    <location>
        <begin position="154"/>
        <end position="175"/>
    </location>
</feature>
<proteinExistence type="predicted"/>
<dbReference type="AlphaFoldDB" id="A0A1D8REP9"/>
<sequence>MNVFRPHRRLTLAEQYHGLRAHFPDGKCTITGKNKKLVWEGMLKPVPFSRGYKIRLEYAPPSAPRCFVVSPDLKKLSDGKKIPHTYASLASSKITQLCLYLPRERHPDKHAEWVPQYQLSETILPWASLWLFYFEQWLHSGIWEGGGAHPNDDDDGIYYEKVPRQGTYSRDRRKP</sequence>
<reference evidence="3" key="1">
    <citation type="journal article" date="2017" name="Antimicrob. Agents Chemother.">
        <title>Enterobacter cloacae Complex Isolates Harboring blaNMC-A or blaIMI-Type Class A Carbapenemase Genes on Novel Chromosomal Integrative Elements and Plasmids.</title>
        <authorList>
            <person name="Boyd D.A."/>
            <person name="Mataseje L.F."/>
            <person name="Davidson R."/>
            <person name="Delport J.A."/>
            <person name="Fuller J."/>
            <person name="Hoang L."/>
            <person name="Lefebvre B."/>
            <person name="Levett P.N."/>
            <person name="Roscoe D.L."/>
            <person name="Willey B.M."/>
            <person name="Mulvey M.R."/>
        </authorList>
    </citation>
    <scope>NUCLEOTIDE SEQUENCE</scope>
    <source>
        <strain evidence="3">N15-0866</strain>
    </source>
</reference>
<dbReference type="InterPro" id="IPR058588">
    <property type="entry name" value="E2-CBASS"/>
</dbReference>
<dbReference type="EMBL" id="KU870982">
    <property type="protein sequence ID" value="AOW71411.1"/>
    <property type="molecule type" value="Genomic_DNA"/>
</dbReference>
<evidence type="ECO:0000313" key="3">
    <source>
        <dbReference type="EMBL" id="AOW71411.1"/>
    </source>
</evidence>
<accession>A0A1D8REP9</accession>
<name>A0A1D8REP9_ENTCL</name>
<organism evidence="3">
    <name type="scientific">Enterobacter cloacae</name>
    <dbReference type="NCBI Taxonomy" id="550"/>
    <lineage>
        <taxon>Bacteria</taxon>
        <taxon>Pseudomonadati</taxon>
        <taxon>Pseudomonadota</taxon>
        <taxon>Gammaproteobacteria</taxon>
        <taxon>Enterobacterales</taxon>
        <taxon>Enterobacteriaceae</taxon>
        <taxon>Enterobacter</taxon>
        <taxon>Enterobacter cloacae complex</taxon>
    </lineage>
</organism>
<evidence type="ECO:0000256" key="1">
    <source>
        <dbReference type="SAM" id="MobiDB-lite"/>
    </source>
</evidence>